<dbReference type="SUPFAM" id="SSF69318">
    <property type="entry name" value="Integrin alpha N-terminal domain"/>
    <property type="match status" value="1"/>
</dbReference>
<feature type="non-terminal residue" evidence="2">
    <location>
        <position position="212"/>
    </location>
</feature>
<dbReference type="PANTHER" id="PTHR16026">
    <property type="entry name" value="CARTILAGE ACIDIC PROTEIN 1"/>
    <property type="match status" value="1"/>
</dbReference>
<reference evidence="2" key="1">
    <citation type="submission" date="2018-05" db="EMBL/GenBank/DDBJ databases">
        <authorList>
            <person name="Lanie J.A."/>
            <person name="Ng W.-L."/>
            <person name="Kazmierczak K.M."/>
            <person name="Andrzejewski T.M."/>
            <person name="Davidsen T.M."/>
            <person name="Wayne K.J."/>
            <person name="Tettelin H."/>
            <person name="Glass J.I."/>
            <person name="Rusch D."/>
            <person name="Podicherti R."/>
            <person name="Tsui H.-C.T."/>
            <person name="Winkler M.E."/>
        </authorList>
    </citation>
    <scope>NUCLEOTIDE SEQUENCE</scope>
</reference>
<proteinExistence type="predicted"/>
<dbReference type="Pfam" id="PF13517">
    <property type="entry name" value="FG-GAP_3"/>
    <property type="match status" value="1"/>
</dbReference>
<dbReference type="InterPro" id="IPR027039">
    <property type="entry name" value="Crtac1"/>
</dbReference>
<protein>
    <recommendedName>
        <fullName evidence="3">ASPIC/UnbV domain-containing protein</fullName>
    </recommendedName>
</protein>
<name>A0A382E6A2_9ZZZZ</name>
<accession>A0A382E6A2</accession>
<dbReference type="AlphaFoldDB" id="A0A382E6A2"/>
<sequence length="212" mass="23225">MIGLAVSEDGNVKNGMGTAFGDLDNDGWLDLIVTNYADQTNALCRNDGDGFFTDITRMSRTGEISFPYLGWATFFFDYDNDGLQDLYIANGHLHENLAVLGQEGTYPQPDLIFKNNGDRSFTEIADQLGDAYLPTVSRGAAWADYDLDGDVDMVVTNSNGRSRLLRNDGGHENHWISFSVAGIAIGTRITVQTSNMLQTKEVGNQSGYLSQS</sequence>
<evidence type="ECO:0000256" key="1">
    <source>
        <dbReference type="ARBA" id="ARBA00022729"/>
    </source>
</evidence>
<organism evidence="2">
    <name type="scientific">marine metagenome</name>
    <dbReference type="NCBI Taxonomy" id="408172"/>
    <lineage>
        <taxon>unclassified sequences</taxon>
        <taxon>metagenomes</taxon>
        <taxon>ecological metagenomes</taxon>
    </lineage>
</organism>
<evidence type="ECO:0000313" key="2">
    <source>
        <dbReference type="EMBL" id="SVB45862.1"/>
    </source>
</evidence>
<gene>
    <name evidence="2" type="ORF">METZ01_LOCUS198716</name>
</gene>
<dbReference type="PANTHER" id="PTHR16026:SF0">
    <property type="entry name" value="CARTILAGE ACIDIC PROTEIN 1"/>
    <property type="match status" value="1"/>
</dbReference>
<dbReference type="Gene3D" id="2.130.10.130">
    <property type="entry name" value="Integrin alpha, N-terminal"/>
    <property type="match status" value="1"/>
</dbReference>
<evidence type="ECO:0008006" key="3">
    <source>
        <dbReference type="Google" id="ProtNLM"/>
    </source>
</evidence>
<dbReference type="EMBL" id="UINC01042772">
    <property type="protein sequence ID" value="SVB45862.1"/>
    <property type="molecule type" value="Genomic_DNA"/>
</dbReference>
<dbReference type="InterPro" id="IPR028994">
    <property type="entry name" value="Integrin_alpha_N"/>
</dbReference>
<keyword evidence="1" id="KW-0732">Signal</keyword>
<dbReference type="InterPro" id="IPR013517">
    <property type="entry name" value="FG-GAP"/>
</dbReference>